<evidence type="ECO:0000313" key="3">
    <source>
        <dbReference type="Proteomes" id="UP000036356"/>
    </source>
</evidence>
<gene>
    <name evidence="2" type="ORF">DEAC_c23270</name>
</gene>
<sequence>MPSTHALLSASSSHRWLNCTPSARIEEALENRSSFYANEGTAAHALSEHKLREFLKLPTQRPTSDFDSTELNYYTDRYVEHVCELISEAYTRCNDPRVLIEQRLDYSHVVPQGFGTGDTVIVSDQILDVLDLKYGMVRVSAEDNPQLKLYALGALDMYGFFYDVQTVRLTICQPRLDSISVFELSVAELTQWAEIELKPKADLAFRGEGEFAAGGHCRFCRARATCRARAEKNLELAKMDFKAPAMLSDEEIAEILTKAEDLAAWAKDVWVYAEKEAISHDKQWTGYKLVEGTRKRKYTNEGKIAEVVLATGQYNESQIYTKNLISLTAMEQLLGKKTFAEVLDGLWEKPPGKPKLVPKSHKKPEWNRNQQAKKDFED</sequence>
<comment type="caution">
    <text evidence="2">The sequence shown here is derived from an EMBL/GenBank/DDBJ whole genome shotgun (WGS) entry which is preliminary data.</text>
</comment>
<protein>
    <submittedName>
        <fullName evidence="2">PD-(D/E)XK nuclease superfamily protein</fullName>
    </submittedName>
</protein>
<dbReference type="Pfam" id="PF10926">
    <property type="entry name" value="DUF2800"/>
    <property type="match status" value="1"/>
</dbReference>
<name>A0A0J1FQX9_9FIRM</name>
<evidence type="ECO:0000256" key="1">
    <source>
        <dbReference type="SAM" id="MobiDB-lite"/>
    </source>
</evidence>
<dbReference type="AlphaFoldDB" id="A0A0J1FQX9"/>
<keyword evidence="3" id="KW-1185">Reference proteome</keyword>
<organism evidence="2 3">
    <name type="scientific">Desulfosporosinus acididurans</name>
    <dbReference type="NCBI Taxonomy" id="476652"/>
    <lineage>
        <taxon>Bacteria</taxon>
        <taxon>Bacillati</taxon>
        <taxon>Bacillota</taxon>
        <taxon>Clostridia</taxon>
        <taxon>Eubacteriales</taxon>
        <taxon>Desulfitobacteriaceae</taxon>
        <taxon>Desulfosporosinus</taxon>
    </lineage>
</organism>
<dbReference type="InterPro" id="IPR021229">
    <property type="entry name" value="DUF2800"/>
</dbReference>
<dbReference type="RefSeq" id="WP_047810185.1">
    <property type="nucleotide sequence ID" value="NZ_LDZY01000007.1"/>
</dbReference>
<evidence type="ECO:0000313" key="2">
    <source>
        <dbReference type="EMBL" id="KLU65697.1"/>
    </source>
</evidence>
<proteinExistence type="predicted"/>
<dbReference type="EMBL" id="LDZY01000007">
    <property type="protein sequence ID" value="KLU65697.1"/>
    <property type="molecule type" value="Genomic_DNA"/>
</dbReference>
<feature type="region of interest" description="Disordered" evidence="1">
    <location>
        <begin position="349"/>
        <end position="378"/>
    </location>
</feature>
<dbReference type="Proteomes" id="UP000036356">
    <property type="component" value="Unassembled WGS sequence"/>
</dbReference>
<dbReference type="STRING" id="476652.DEAC_c23270"/>
<accession>A0A0J1FQX9</accession>
<reference evidence="2 3" key="1">
    <citation type="submission" date="2015-06" db="EMBL/GenBank/DDBJ databases">
        <title>Draft genome of the moderately acidophilic sulfate reducer Candidatus Desulfosporosinus acididurans strain M1.</title>
        <authorList>
            <person name="Poehlein A."/>
            <person name="Petzsch P."/>
            <person name="Johnson B.D."/>
            <person name="Schloemann M."/>
            <person name="Daniel R."/>
            <person name="Muehling M."/>
        </authorList>
    </citation>
    <scope>NUCLEOTIDE SEQUENCE [LARGE SCALE GENOMIC DNA]</scope>
    <source>
        <strain evidence="2 3">M1</strain>
    </source>
</reference>
<dbReference type="PATRIC" id="fig|476652.3.peg.2417"/>